<dbReference type="Proteomes" id="UP000030673">
    <property type="component" value="Unassembled WGS sequence"/>
</dbReference>
<keyword evidence="1" id="KW-0812">Transmembrane</keyword>
<keyword evidence="1" id="KW-1133">Transmembrane helix</keyword>
<feature type="transmembrane region" description="Helical" evidence="1">
    <location>
        <begin position="110"/>
        <end position="132"/>
    </location>
</feature>
<dbReference type="Pfam" id="PF02009">
    <property type="entry name" value="RIFIN"/>
    <property type="match status" value="1"/>
</dbReference>
<sequence>MIGLAATKATIIKFLTVPPLSYNASTSPVTIYNMFVGITAWGPDAVGSIPTYSIVALQPWGIAALVLLILAVALIILYIWLYKRRKNSWKHECKKHLCNTLIINKYFKCFLIYFYKMKIIIILILKILYHLLCYKIFVVKIILKDKLEKELAEKFVTLQTDIQNDAIPTCVCEKSIADKVEKGCLRCVGVFGGGVMPGFGTIGGTALYALNQLKPAVFKAAIKAALEEGAAEILAAGIEAGDAAGMNVVRYGLRYLHVHELFPVIFDSFVKTRPYNEITSIANSILLKYGPTCTGLDNNSPPAACTKFQLNLGIHKKIGAMIDTHGTPASTAIRQGLEGILEEATQTAEAAAKIAEKGVAAEITARETALIEAGFNSSITSINASIFAIVVIVLIKNF</sequence>
<name>W7KC54_PLAFO</name>
<feature type="transmembrane region" description="Helical" evidence="1">
    <location>
        <begin position="60"/>
        <end position="81"/>
    </location>
</feature>
<evidence type="ECO:0008006" key="4">
    <source>
        <dbReference type="Google" id="ProtNLM"/>
    </source>
</evidence>
<organism evidence="2 3">
    <name type="scientific">Plasmodium falciparum (isolate NF54)</name>
    <dbReference type="NCBI Taxonomy" id="5843"/>
    <lineage>
        <taxon>Eukaryota</taxon>
        <taxon>Sar</taxon>
        <taxon>Alveolata</taxon>
        <taxon>Apicomplexa</taxon>
        <taxon>Aconoidasida</taxon>
        <taxon>Haemosporida</taxon>
        <taxon>Plasmodiidae</taxon>
        <taxon>Plasmodium</taxon>
        <taxon>Plasmodium (Laverania)</taxon>
    </lineage>
</organism>
<gene>
    <name evidence="2" type="ORF">PFNF54_00607</name>
</gene>
<reference evidence="2 3" key="1">
    <citation type="submission" date="2013-02" db="EMBL/GenBank/DDBJ databases">
        <title>The Genome Sequence of Plasmodium falciparum NF54.</title>
        <authorList>
            <consortium name="The Broad Institute Genome Sequencing Platform"/>
            <consortium name="The Broad Institute Genome Sequencing Center for Infectious Disease"/>
            <person name="Neafsey D."/>
            <person name="Cheeseman I."/>
            <person name="Volkman S."/>
            <person name="Adams J."/>
            <person name="Walker B."/>
            <person name="Young S.K."/>
            <person name="Zeng Q."/>
            <person name="Gargeya S."/>
            <person name="Fitzgerald M."/>
            <person name="Haas B."/>
            <person name="Abouelleil A."/>
            <person name="Alvarado L."/>
            <person name="Arachchi H.M."/>
            <person name="Berlin A.M."/>
            <person name="Chapman S.B."/>
            <person name="Dewar J."/>
            <person name="Goldberg J."/>
            <person name="Griggs A."/>
            <person name="Gujja S."/>
            <person name="Hansen M."/>
            <person name="Howarth C."/>
            <person name="Imamovic A."/>
            <person name="Larimer J."/>
            <person name="McCowan C."/>
            <person name="Murphy C."/>
            <person name="Neiman D."/>
            <person name="Pearson M."/>
            <person name="Priest M."/>
            <person name="Roberts A."/>
            <person name="Saif S."/>
            <person name="Shea T."/>
            <person name="Sisk P."/>
            <person name="Sykes S."/>
            <person name="Wortman J."/>
            <person name="Nusbaum C."/>
            <person name="Birren B."/>
        </authorList>
    </citation>
    <scope>NUCLEOTIDE SEQUENCE [LARGE SCALE GENOMIC DNA]</scope>
    <source>
        <strain evidence="2 3">NF54</strain>
    </source>
</reference>
<dbReference type="AlphaFoldDB" id="W7KC54"/>
<dbReference type="OMA" id="YLHVHEL"/>
<protein>
    <recommendedName>
        <fullName evidence="4">Rifin</fullName>
    </recommendedName>
</protein>
<keyword evidence="1" id="KW-0472">Membrane</keyword>
<evidence type="ECO:0000313" key="3">
    <source>
        <dbReference type="Proteomes" id="UP000030673"/>
    </source>
</evidence>
<accession>W7KC54</accession>
<dbReference type="InterPro" id="IPR006373">
    <property type="entry name" value="VSA_Rifin"/>
</dbReference>
<evidence type="ECO:0000256" key="1">
    <source>
        <dbReference type="SAM" id="Phobius"/>
    </source>
</evidence>
<proteinExistence type="predicted"/>
<dbReference type="EMBL" id="KE123738">
    <property type="protein sequence ID" value="EWC90560.1"/>
    <property type="molecule type" value="Genomic_DNA"/>
</dbReference>
<dbReference type="InterPro" id="IPR006374">
    <property type="entry name" value="VSA_Stevor"/>
</dbReference>
<keyword evidence="3" id="KW-1185">Reference proteome</keyword>
<feature type="transmembrane region" description="Helical" evidence="1">
    <location>
        <begin position="373"/>
        <end position="395"/>
    </location>
</feature>
<evidence type="ECO:0000313" key="2">
    <source>
        <dbReference type="EMBL" id="EWC90560.1"/>
    </source>
</evidence>
<dbReference type="NCBIfam" id="TIGR01477">
    <property type="entry name" value="RIFIN"/>
    <property type="match status" value="1"/>
</dbReference>
<dbReference type="Pfam" id="PF17410">
    <property type="entry name" value="Stevor"/>
    <property type="match status" value="1"/>
</dbReference>